<dbReference type="AlphaFoldDB" id="A0A8J2RSU4"/>
<evidence type="ECO:0000313" key="2">
    <source>
        <dbReference type="EMBL" id="CAH0108966.1"/>
    </source>
</evidence>
<dbReference type="EMBL" id="CAKKLH010000289">
    <property type="protein sequence ID" value="CAH0108966.1"/>
    <property type="molecule type" value="Genomic_DNA"/>
</dbReference>
<dbReference type="Pfam" id="PF16061">
    <property type="entry name" value="DUF4803"/>
    <property type="match status" value="1"/>
</dbReference>
<protein>
    <submittedName>
        <fullName evidence="2">Uncharacterized protein</fullName>
    </submittedName>
</protein>
<feature type="signal peptide" evidence="1">
    <location>
        <begin position="1"/>
        <end position="29"/>
    </location>
</feature>
<dbReference type="PANTHER" id="PTHR47890:SF1">
    <property type="entry name" value="LD24308P"/>
    <property type="match status" value="1"/>
</dbReference>
<evidence type="ECO:0000256" key="1">
    <source>
        <dbReference type="SAM" id="SignalP"/>
    </source>
</evidence>
<dbReference type="PANTHER" id="PTHR47890">
    <property type="entry name" value="LD24308P"/>
    <property type="match status" value="1"/>
</dbReference>
<organism evidence="2 3">
    <name type="scientific">Daphnia galeata</name>
    <dbReference type="NCBI Taxonomy" id="27404"/>
    <lineage>
        <taxon>Eukaryota</taxon>
        <taxon>Metazoa</taxon>
        <taxon>Ecdysozoa</taxon>
        <taxon>Arthropoda</taxon>
        <taxon>Crustacea</taxon>
        <taxon>Branchiopoda</taxon>
        <taxon>Diplostraca</taxon>
        <taxon>Cladocera</taxon>
        <taxon>Anomopoda</taxon>
        <taxon>Daphniidae</taxon>
        <taxon>Daphnia</taxon>
    </lineage>
</organism>
<comment type="caution">
    <text evidence="2">The sequence shown here is derived from an EMBL/GenBank/DDBJ whole genome shotgun (WGS) entry which is preliminary data.</text>
</comment>
<sequence>MKLLLISVNHKRLSSYFLLLFVILHSVWSAIVAQEKVREMVNQARILMNATLSDDELSLFGIEEDNKATELAQPLSLQITVLHVTDALSREMNLPKWQAMLRALGGDREILKRFEQMRPHFASLEKKLSQGQDGGIDEQLNQIAALNTSFTTWTRIWPQLQTLIHTVGNLHDWFDRYQRNAAVVNERTLRDFAETVHSTDGLTISQALVSIHKTVCPFSMDEDYMESENNSSDICKGGVLETLQTALIQANDNFICSLPKSTHQLAYDLYALLTLTDAKGYAMMQFSWMILRLYGRGNNANETEQARIDFEKRMTEKAAAAQKVLSELSTWMWKCDTPTSNQIENETYIQFNELLQGYVVNEVDLNQDNTCKDSCSAYTNTQEKGCFGNQFCAHSRRCSSGRIYNCGFVEADSNICINNEPGRRYDWIQYKSGRVFGQKSECNAPHNKNYKADSWWRWVFWHCSYCMCLCDQPGLHSDRYVSLQSALASSSSNRLVTGVRFVKHNRILHIQIQEGEALPRGLVNESTVQWLPTTPINILKSQEESVEDGLGYATLRYEERAIDLDDLVTPKGHVITGLRFRKLGGHLNLEAQASPIDFTTGTIDNERAIWVSNDNTPASEIKPRTKLSLLSPDVSTRSRIPSVPDSTSDQFIEFQVSSLEKDVSQNTVPFIEATPVFSQPPTWLTGIGIYHKGQPGYGGYVAFRIATLNFSYYMMLPSKEFNYTTEEGIVN</sequence>
<dbReference type="OrthoDB" id="6366357at2759"/>
<dbReference type="InterPro" id="IPR032062">
    <property type="entry name" value="DUF4803"/>
</dbReference>
<accession>A0A8J2RSU4</accession>
<proteinExistence type="predicted"/>
<gene>
    <name evidence="2" type="ORF">DGAL_LOCUS12426</name>
</gene>
<dbReference type="Proteomes" id="UP000789390">
    <property type="component" value="Unassembled WGS sequence"/>
</dbReference>
<feature type="chain" id="PRO_5035246094" evidence="1">
    <location>
        <begin position="30"/>
        <end position="731"/>
    </location>
</feature>
<keyword evidence="3" id="KW-1185">Reference proteome</keyword>
<name>A0A8J2RSU4_9CRUS</name>
<keyword evidence="1" id="KW-0732">Signal</keyword>
<reference evidence="2" key="1">
    <citation type="submission" date="2021-11" db="EMBL/GenBank/DDBJ databases">
        <authorList>
            <person name="Schell T."/>
        </authorList>
    </citation>
    <scope>NUCLEOTIDE SEQUENCE</scope>
    <source>
        <strain evidence="2">M5</strain>
    </source>
</reference>
<evidence type="ECO:0000313" key="3">
    <source>
        <dbReference type="Proteomes" id="UP000789390"/>
    </source>
</evidence>